<keyword evidence="3" id="KW-1185">Reference proteome</keyword>
<dbReference type="PANTHER" id="PTHR47835">
    <property type="entry name" value="HFM1, ATP DEPENDENT DNA HELICASE HOMOLOG"/>
    <property type="match status" value="1"/>
</dbReference>
<accession>A0A3Q4ATG0</accession>
<dbReference type="GO" id="GO:0043138">
    <property type="term" value="F:3'-5' DNA helicase activity"/>
    <property type="evidence" value="ECO:0007669"/>
    <property type="project" value="UniProtKB-EC"/>
</dbReference>
<reference evidence="2" key="1">
    <citation type="submission" date="2025-08" db="UniProtKB">
        <authorList>
            <consortium name="Ensembl"/>
        </authorList>
    </citation>
    <scope>IDENTIFICATION</scope>
</reference>
<dbReference type="Pfam" id="PF00270">
    <property type="entry name" value="DEAD"/>
    <property type="match status" value="1"/>
</dbReference>
<feature type="domain" description="Helicase ATP-binding" evidence="1">
    <location>
        <begin position="116"/>
        <end position="298"/>
    </location>
</feature>
<dbReference type="SMART" id="SM00487">
    <property type="entry name" value="DEXDc"/>
    <property type="match status" value="1"/>
</dbReference>
<sequence>MLDSDDCTLSLDNLFFEKPVVHKVGINESVACFDCAIFLGSSESGILRPVSEIRILFVVKINTIKTVKLQTVLNARTAISQVMWFDLLNHANTAVKFRSVFNEFPFFNYVQSKALDDVLYTNKNFVACAPTGSGKTVLFELAIIRLLMETSEPWKDVKAVYMAPIKALCSQCFESWNKKFGPLGLTCKELTGDTEIDDFFEIQDSHIILTTPEKWDSMTRKWKDNCLLQLVRLFLIDEVHVVKDATRGATLEVVVSRMKAVHAFRTVQNPEKGLSMRFVAVSATIPNISDVSCTSVIC</sequence>
<dbReference type="Proteomes" id="UP000261620">
    <property type="component" value="Unplaced"/>
</dbReference>
<dbReference type="Gene3D" id="3.40.50.300">
    <property type="entry name" value="P-loop containing nucleotide triphosphate hydrolases"/>
    <property type="match status" value="1"/>
</dbReference>
<dbReference type="InterPro" id="IPR014001">
    <property type="entry name" value="Helicase_ATP-bd"/>
</dbReference>
<dbReference type="GO" id="GO:0005524">
    <property type="term" value="F:ATP binding"/>
    <property type="evidence" value="ECO:0007669"/>
    <property type="project" value="InterPro"/>
</dbReference>
<dbReference type="PROSITE" id="PS51192">
    <property type="entry name" value="HELICASE_ATP_BIND_1"/>
    <property type="match status" value="1"/>
</dbReference>
<dbReference type="PANTHER" id="PTHR47835:SF3">
    <property type="entry name" value="HELICASE FOR MEIOSIS 1"/>
    <property type="match status" value="1"/>
</dbReference>
<dbReference type="FunFam" id="3.40.50.300:FF:000950">
    <property type="entry name" value="probable ATP-dependent DNA helicase HFM1"/>
    <property type="match status" value="1"/>
</dbReference>
<dbReference type="InterPro" id="IPR052247">
    <property type="entry name" value="Meiotic_Crossover_Helicase"/>
</dbReference>
<dbReference type="GO" id="GO:0016787">
    <property type="term" value="F:hydrolase activity"/>
    <property type="evidence" value="ECO:0007669"/>
    <property type="project" value="UniProtKB-KW"/>
</dbReference>
<dbReference type="SUPFAM" id="SSF52540">
    <property type="entry name" value="P-loop containing nucleoside triphosphate hydrolases"/>
    <property type="match status" value="1"/>
</dbReference>
<dbReference type="Ensembl" id="ENSMMOT00000008062.1">
    <property type="protein sequence ID" value="ENSMMOP00000007915.1"/>
    <property type="gene ID" value="ENSMMOG00000006148.1"/>
</dbReference>
<reference evidence="2" key="2">
    <citation type="submission" date="2025-09" db="UniProtKB">
        <authorList>
            <consortium name="Ensembl"/>
        </authorList>
    </citation>
    <scope>IDENTIFICATION</scope>
</reference>
<dbReference type="GO" id="GO:0003676">
    <property type="term" value="F:nucleic acid binding"/>
    <property type="evidence" value="ECO:0007669"/>
    <property type="project" value="InterPro"/>
</dbReference>
<protein>
    <recommendedName>
        <fullName evidence="1">Helicase ATP-binding domain-containing protein</fullName>
    </recommendedName>
</protein>
<proteinExistence type="predicted"/>
<organism evidence="2 3">
    <name type="scientific">Mola mola</name>
    <name type="common">Ocean sunfish</name>
    <name type="synonym">Tetraodon mola</name>
    <dbReference type="NCBI Taxonomy" id="94237"/>
    <lineage>
        <taxon>Eukaryota</taxon>
        <taxon>Metazoa</taxon>
        <taxon>Chordata</taxon>
        <taxon>Craniata</taxon>
        <taxon>Vertebrata</taxon>
        <taxon>Euteleostomi</taxon>
        <taxon>Actinopterygii</taxon>
        <taxon>Neopterygii</taxon>
        <taxon>Teleostei</taxon>
        <taxon>Neoteleostei</taxon>
        <taxon>Acanthomorphata</taxon>
        <taxon>Eupercaria</taxon>
        <taxon>Tetraodontiformes</taxon>
        <taxon>Molidae</taxon>
        <taxon>Mola</taxon>
    </lineage>
</organism>
<name>A0A3Q4ATG0_MOLML</name>
<evidence type="ECO:0000313" key="2">
    <source>
        <dbReference type="Ensembl" id="ENSMMOP00000007915.1"/>
    </source>
</evidence>
<evidence type="ECO:0000259" key="1">
    <source>
        <dbReference type="PROSITE" id="PS51192"/>
    </source>
</evidence>
<dbReference type="InterPro" id="IPR027417">
    <property type="entry name" value="P-loop_NTPase"/>
</dbReference>
<dbReference type="InterPro" id="IPR011545">
    <property type="entry name" value="DEAD/DEAH_box_helicase_dom"/>
</dbReference>
<dbReference type="AlphaFoldDB" id="A0A3Q4ATG0"/>
<evidence type="ECO:0000313" key="3">
    <source>
        <dbReference type="Proteomes" id="UP000261620"/>
    </source>
</evidence>